<dbReference type="InterPro" id="IPR036767">
    <property type="entry name" value="ApaG_sf"/>
</dbReference>
<dbReference type="Pfam" id="PF04379">
    <property type="entry name" value="DUF525"/>
    <property type="match status" value="1"/>
</dbReference>
<dbReference type="SUPFAM" id="SSF110069">
    <property type="entry name" value="ApaG-like"/>
    <property type="match status" value="1"/>
</dbReference>
<dbReference type="HOGENOM" id="CLU_128074_0_0_6"/>
<dbReference type="EMBL" id="CP005996">
    <property type="protein sequence ID" value="AGS38918.1"/>
    <property type="molecule type" value="Genomic_DNA"/>
</dbReference>
<dbReference type="Gene3D" id="2.60.40.1470">
    <property type="entry name" value="ApaG domain"/>
    <property type="match status" value="1"/>
</dbReference>
<evidence type="ECO:0000256" key="1">
    <source>
        <dbReference type="ARBA" id="ARBA00017693"/>
    </source>
</evidence>
<dbReference type="eggNOG" id="COG2967">
    <property type="taxonomic scope" value="Bacteria"/>
</dbReference>
<dbReference type="KEGG" id="cza:CYCME_0577"/>
<dbReference type="PATRIC" id="fig|1198232.3.peg.584"/>
<dbReference type="NCBIfam" id="NF003967">
    <property type="entry name" value="PRK05461.1"/>
    <property type="match status" value="1"/>
</dbReference>
<reference evidence="4 5" key="1">
    <citation type="submission" date="2013-05" db="EMBL/GenBank/DDBJ databases">
        <title>Between feast and famine: a lifestyle of most important marine PAH-degrading bacterium Cycloclasticus sp. 7ME.</title>
        <authorList>
            <person name="Yakimov M.M."/>
            <person name="Messina E."/>
            <person name="Genovese M."/>
            <person name="Denaro R."/>
            <person name="Crisafi F."/>
            <person name="Russo D."/>
            <person name="Cappello S."/>
            <person name="Santisi S."/>
            <person name="Smedile F."/>
            <person name="Golyshina O.V."/>
            <person name="Tran H."/>
            <person name="Pieper D.H."/>
            <person name="Golyshin P.N."/>
            <person name="Giuliano L."/>
        </authorList>
    </citation>
    <scope>NUCLEOTIDE SEQUENCE [LARGE SCALE GENOMIC DNA]</scope>
    <source>
        <strain evidence="4 5">78-ME</strain>
    </source>
</reference>
<dbReference type="Proteomes" id="UP000015380">
    <property type="component" value="Chromosome"/>
</dbReference>
<accession>S5TV64</accession>
<evidence type="ECO:0000256" key="2">
    <source>
        <dbReference type="HAMAP-Rule" id="MF_00791"/>
    </source>
</evidence>
<dbReference type="HAMAP" id="MF_00791">
    <property type="entry name" value="ApaG"/>
    <property type="match status" value="1"/>
</dbReference>
<reference evidence="5" key="2">
    <citation type="journal article" date="2016" name="Environ. Microbiol. Rep.">
        <title>Analysis of defence systems and a conjugative IncP-1 plasmid in the marine polyaromatic hydrocarbons-degrading bacterium Cycloclasticus sp. 78-ME.</title>
        <authorList>
            <person name="Yakimov M.M."/>
            <person name="Crisafi F."/>
            <person name="Messina E."/>
            <person name="Smedile F."/>
            <person name="Lopatina A."/>
            <person name="Denaro R."/>
            <person name="Pieper D.H."/>
            <person name="Golyshin P.N."/>
            <person name="Giuliano L."/>
        </authorList>
    </citation>
    <scope>NUCLEOTIDE SEQUENCE [LARGE SCALE GENOMIC DNA]</scope>
    <source>
        <strain evidence="5">78-ME</strain>
    </source>
</reference>
<name>S5TV64_9GAMM</name>
<dbReference type="InterPro" id="IPR007474">
    <property type="entry name" value="ApaG_domain"/>
</dbReference>
<dbReference type="PANTHER" id="PTHR14289">
    <property type="entry name" value="F-BOX ONLY PROTEIN 3"/>
    <property type="match status" value="1"/>
</dbReference>
<gene>
    <name evidence="2 4" type="primary">apaG</name>
    <name evidence="4" type="ORF">CYCME_0577</name>
</gene>
<evidence type="ECO:0000313" key="5">
    <source>
        <dbReference type="Proteomes" id="UP000015380"/>
    </source>
</evidence>
<evidence type="ECO:0000259" key="3">
    <source>
        <dbReference type="PROSITE" id="PS51087"/>
    </source>
</evidence>
<evidence type="ECO:0000313" key="4">
    <source>
        <dbReference type="EMBL" id="AGS38918.1"/>
    </source>
</evidence>
<dbReference type="InterPro" id="IPR023065">
    <property type="entry name" value="Uncharacterised_ApaG"/>
</dbReference>
<proteinExistence type="inferred from homology"/>
<keyword evidence="5" id="KW-1185">Reference proteome</keyword>
<protein>
    <recommendedName>
        <fullName evidence="1 2">Protein ApaG</fullName>
    </recommendedName>
</protein>
<feature type="domain" description="ApaG" evidence="3">
    <location>
        <begin position="18"/>
        <end position="142"/>
    </location>
</feature>
<sequence length="142" mass="15660">MNNHPHWANAIIYKTMSDIKRQKIQVDVDTTYIASSSEPEAARYVFAYSITIKNTGNIEAQLLSRHWIITDANGKVQEVHGEGVVGEKPHLQPGESFQYTSGAVIETSVGAMQGSYHLQDADGEKFTATIAPFSLSTPRTLH</sequence>
<dbReference type="GO" id="GO:0070987">
    <property type="term" value="P:error-free translesion synthesis"/>
    <property type="evidence" value="ECO:0007669"/>
    <property type="project" value="TreeGrafter"/>
</dbReference>
<dbReference type="PANTHER" id="PTHR14289:SF16">
    <property type="entry name" value="POLYMERASE DELTA-INTERACTING PROTEIN 2"/>
    <property type="match status" value="1"/>
</dbReference>
<organism evidence="4 5">
    <name type="scientific">Cycloclasticus zancles 78-ME</name>
    <dbReference type="NCBI Taxonomy" id="1198232"/>
    <lineage>
        <taxon>Bacteria</taxon>
        <taxon>Pseudomonadati</taxon>
        <taxon>Pseudomonadota</taxon>
        <taxon>Gammaproteobacteria</taxon>
        <taxon>Thiotrichales</taxon>
        <taxon>Piscirickettsiaceae</taxon>
        <taxon>Cycloclasticus</taxon>
    </lineage>
</organism>
<dbReference type="AlphaFoldDB" id="S5TV64"/>
<dbReference type="PROSITE" id="PS51087">
    <property type="entry name" value="APAG"/>
    <property type="match status" value="1"/>
</dbReference>